<accession>A0A3A9W8E8</accession>
<name>A0A3A9W8E8_9ACTN</name>
<dbReference type="Gene3D" id="3.10.180.10">
    <property type="entry name" value="2,3-Dihydroxybiphenyl 1,2-Dioxygenase, domain 1"/>
    <property type="match status" value="1"/>
</dbReference>
<proteinExistence type="predicted"/>
<keyword evidence="4" id="KW-1185">Reference proteome</keyword>
<dbReference type="Pfam" id="PF18029">
    <property type="entry name" value="Glyoxalase_6"/>
    <property type="match status" value="1"/>
</dbReference>
<dbReference type="EMBL" id="RBDX01000043">
    <property type="protein sequence ID" value="RKN03826.1"/>
    <property type="molecule type" value="Genomic_DNA"/>
</dbReference>
<reference evidence="4 5" key="1">
    <citation type="submission" date="2018-09" db="EMBL/GenBank/DDBJ databases">
        <title>Streptomyces sp. nov. DS1-2, an endophytic actinomycete isolated from roots of Dendrobium scabrilingue.</title>
        <authorList>
            <person name="Kuncharoen N."/>
            <person name="Kudo T."/>
            <person name="Ohkuma M."/>
            <person name="Yuki M."/>
            <person name="Tanasupawat S."/>
        </authorList>
    </citation>
    <scope>NUCLEOTIDE SEQUENCE [LARGE SCALE GENOMIC DNA]</scope>
    <source>
        <strain evidence="2 5">AZ1-7</strain>
        <strain evidence="3 4">DS1-2</strain>
    </source>
</reference>
<dbReference type="PANTHER" id="PTHR35908">
    <property type="entry name" value="HYPOTHETICAL FUSION PROTEIN"/>
    <property type="match status" value="1"/>
</dbReference>
<dbReference type="Proteomes" id="UP000275024">
    <property type="component" value="Unassembled WGS sequence"/>
</dbReference>
<dbReference type="EMBL" id="RBDY01000042">
    <property type="protein sequence ID" value="RKN13935.1"/>
    <property type="molecule type" value="Genomic_DNA"/>
</dbReference>
<dbReference type="SUPFAM" id="SSF54593">
    <property type="entry name" value="Glyoxalase/Bleomycin resistance protein/Dihydroxybiphenyl dioxygenase"/>
    <property type="match status" value="1"/>
</dbReference>
<evidence type="ECO:0000313" key="4">
    <source>
        <dbReference type="Proteomes" id="UP000268652"/>
    </source>
</evidence>
<dbReference type="Proteomes" id="UP000268652">
    <property type="component" value="Unassembled WGS sequence"/>
</dbReference>
<dbReference type="AlphaFoldDB" id="A0A3A9W8E8"/>
<evidence type="ECO:0000259" key="1">
    <source>
        <dbReference type="Pfam" id="PF18029"/>
    </source>
</evidence>
<evidence type="ECO:0000313" key="3">
    <source>
        <dbReference type="EMBL" id="RKN13935.1"/>
    </source>
</evidence>
<evidence type="ECO:0000313" key="2">
    <source>
        <dbReference type="EMBL" id="RKN03826.1"/>
    </source>
</evidence>
<dbReference type="OrthoDB" id="3212826at2"/>
<protein>
    <submittedName>
        <fullName evidence="2">VOC family protein</fullName>
    </submittedName>
</protein>
<sequence length="127" mass="13890">MARILDIVVDCAHPAPLARFWAAALDGYAVAPYDEAELARLRALGYEGPEDDPTVLVESADGGPRLWFQKVPEPKRVKNRVHLDLRADAPGAELARLGGLGARVVEEHETLTVLCDPEGNEFCLMRS</sequence>
<evidence type="ECO:0000313" key="5">
    <source>
        <dbReference type="Proteomes" id="UP000275024"/>
    </source>
</evidence>
<dbReference type="RefSeq" id="WP_120700446.1">
    <property type="nucleotide sequence ID" value="NZ_RBDX01000043.1"/>
</dbReference>
<dbReference type="PANTHER" id="PTHR35908:SF1">
    <property type="entry name" value="CONSERVED PROTEIN"/>
    <property type="match status" value="1"/>
</dbReference>
<dbReference type="InterPro" id="IPR041581">
    <property type="entry name" value="Glyoxalase_6"/>
</dbReference>
<gene>
    <name evidence="3" type="ORF">D7318_30265</name>
    <name evidence="2" type="ORF">D7319_30340</name>
</gene>
<comment type="caution">
    <text evidence="2">The sequence shown here is derived from an EMBL/GenBank/DDBJ whole genome shotgun (WGS) entry which is preliminary data.</text>
</comment>
<dbReference type="InterPro" id="IPR029068">
    <property type="entry name" value="Glyas_Bleomycin-R_OHBP_Dase"/>
</dbReference>
<organism evidence="2 5">
    <name type="scientific">Streptomyces radicis</name>
    <dbReference type="NCBI Taxonomy" id="1750517"/>
    <lineage>
        <taxon>Bacteria</taxon>
        <taxon>Bacillati</taxon>
        <taxon>Actinomycetota</taxon>
        <taxon>Actinomycetes</taxon>
        <taxon>Kitasatosporales</taxon>
        <taxon>Streptomycetaceae</taxon>
        <taxon>Streptomyces</taxon>
    </lineage>
</organism>
<feature type="domain" description="Glyoxalase-like" evidence="1">
    <location>
        <begin position="7"/>
        <end position="125"/>
    </location>
</feature>